<evidence type="ECO:0000313" key="1">
    <source>
        <dbReference type="EMBL" id="KAA6378683.1"/>
    </source>
</evidence>
<dbReference type="EMBL" id="SNRW01008987">
    <property type="protein sequence ID" value="KAA6378683.1"/>
    <property type="molecule type" value="Genomic_DNA"/>
</dbReference>
<organism evidence="1 2">
    <name type="scientific">Streblomastix strix</name>
    <dbReference type="NCBI Taxonomy" id="222440"/>
    <lineage>
        <taxon>Eukaryota</taxon>
        <taxon>Metamonada</taxon>
        <taxon>Preaxostyla</taxon>
        <taxon>Oxymonadida</taxon>
        <taxon>Streblomastigidae</taxon>
        <taxon>Streblomastix</taxon>
    </lineage>
</organism>
<sequence length="83" mass="9408">MYLLMQLLMNIMIKKREGLILEHQLLVCFDYYGVCTIDKGDGNEGIIVVGDVTVANSYFNACEAVDCDVDVDLLCEEFVYFPD</sequence>
<dbReference type="Proteomes" id="UP000324800">
    <property type="component" value="Unassembled WGS sequence"/>
</dbReference>
<accession>A0A5J4V830</accession>
<comment type="caution">
    <text evidence="1">The sequence shown here is derived from an EMBL/GenBank/DDBJ whole genome shotgun (WGS) entry which is preliminary data.</text>
</comment>
<gene>
    <name evidence="1" type="ORF">EZS28_025792</name>
</gene>
<protein>
    <submittedName>
        <fullName evidence="1">Uncharacterized protein</fullName>
    </submittedName>
</protein>
<reference evidence="1 2" key="1">
    <citation type="submission" date="2019-03" db="EMBL/GenBank/DDBJ databases">
        <title>Single cell metagenomics reveals metabolic interactions within the superorganism composed of flagellate Streblomastix strix and complex community of Bacteroidetes bacteria on its surface.</title>
        <authorList>
            <person name="Treitli S.C."/>
            <person name="Kolisko M."/>
            <person name="Husnik F."/>
            <person name="Keeling P."/>
            <person name="Hampl V."/>
        </authorList>
    </citation>
    <scope>NUCLEOTIDE SEQUENCE [LARGE SCALE GENOMIC DNA]</scope>
    <source>
        <strain evidence="1">ST1C</strain>
    </source>
</reference>
<proteinExistence type="predicted"/>
<name>A0A5J4V830_9EUKA</name>
<evidence type="ECO:0000313" key="2">
    <source>
        <dbReference type="Proteomes" id="UP000324800"/>
    </source>
</evidence>
<dbReference type="AlphaFoldDB" id="A0A5J4V830"/>